<evidence type="ECO:0000256" key="1">
    <source>
        <dbReference type="ARBA" id="ARBA00022670"/>
    </source>
</evidence>
<feature type="domain" description="Peptidase M12A" evidence="10">
    <location>
        <begin position="1"/>
        <end position="105"/>
    </location>
</feature>
<evidence type="ECO:0000313" key="11">
    <source>
        <dbReference type="EMBL" id="CBY40650.1"/>
    </source>
</evidence>
<keyword evidence="6" id="KW-1015">Disulfide bond</keyword>
<comment type="caution">
    <text evidence="7">Lacks conserved residue(s) required for the propagation of feature annotation.</text>
</comment>
<dbReference type="EC" id="3.4.24.-" evidence="8"/>
<evidence type="ECO:0000256" key="8">
    <source>
        <dbReference type="RuleBase" id="RU361183"/>
    </source>
</evidence>
<feature type="region of interest" description="Disordered" evidence="9">
    <location>
        <begin position="356"/>
        <end position="379"/>
    </location>
</feature>
<keyword evidence="2 8" id="KW-0479">Metal-binding</keyword>
<evidence type="ECO:0000256" key="2">
    <source>
        <dbReference type="ARBA" id="ARBA00022723"/>
    </source>
</evidence>
<evidence type="ECO:0000256" key="7">
    <source>
        <dbReference type="PROSITE-ProRule" id="PRU01211"/>
    </source>
</evidence>
<keyword evidence="1 8" id="KW-0645">Protease</keyword>
<evidence type="ECO:0000256" key="5">
    <source>
        <dbReference type="ARBA" id="ARBA00023049"/>
    </source>
</evidence>
<dbReference type="Gene3D" id="3.40.390.10">
    <property type="entry name" value="Collagenase (Catalytic Domain)"/>
    <property type="match status" value="1"/>
</dbReference>
<dbReference type="InterPro" id="IPR011043">
    <property type="entry name" value="Gal_Oxase/kelch_b-propeller"/>
</dbReference>
<dbReference type="InterPro" id="IPR001506">
    <property type="entry name" value="Peptidase_M12A"/>
</dbReference>
<dbReference type="InterPro" id="IPR015915">
    <property type="entry name" value="Kelch-typ_b-propeller"/>
</dbReference>
<dbReference type="Proteomes" id="UP000011014">
    <property type="component" value="Unassembled WGS sequence"/>
</dbReference>
<keyword evidence="5 8" id="KW-0482">Metalloprotease</keyword>
<dbReference type="PANTHER" id="PTHR10127:SF780">
    <property type="entry name" value="METALLOENDOPEPTIDASE"/>
    <property type="match status" value="1"/>
</dbReference>
<dbReference type="PANTHER" id="PTHR10127">
    <property type="entry name" value="DISCOIDIN, CUB, EGF, LAMININ , AND ZINC METALLOPROTEASE DOMAIN CONTAINING"/>
    <property type="match status" value="1"/>
</dbReference>
<dbReference type="PROSITE" id="PS51864">
    <property type="entry name" value="ASTACIN"/>
    <property type="match status" value="1"/>
</dbReference>
<dbReference type="AlphaFoldDB" id="E4YYX2"/>
<dbReference type="EMBL" id="FN656029">
    <property type="protein sequence ID" value="CBY40650.1"/>
    <property type="molecule type" value="Genomic_DNA"/>
</dbReference>
<keyword evidence="3 8" id="KW-0378">Hydrolase</keyword>
<evidence type="ECO:0000259" key="10">
    <source>
        <dbReference type="PROSITE" id="PS51864"/>
    </source>
</evidence>
<dbReference type="SUPFAM" id="SSF57424">
    <property type="entry name" value="LDL receptor-like module"/>
    <property type="match status" value="1"/>
</dbReference>
<dbReference type="SUPFAM" id="SSF55486">
    <property type="entry name" value="Metalloproteases ('zincins'), catalytic domain"/>
    <property type="match status" value="1"/>
</dbReference>
<dbReference type="GO" id="GO:0004222">
    <property type="term" value="F:metalloendopeptidase activity"/>
    <property type="evidence" value="ECO:0007669"/>
    <property type="project" value="UniProtKB-UniRule"/>
</dbReference>
<dbReference type="PRINTS" id="PR00480">
    <property type="entry name" value="ASTACIN"/>
</dbReference>
<dbReference type="GO" id="GO:0006508">
    <property type="term" value="P:proteolysis"/>
    <property type="evidence" value="ECO:0007669"/>
    <property type="project" value="UniProtKB-KW"/>
</dbReference>
<keyword evidence="4 8" id="KW-0862">Zinc</keyword>
<evidence type="ECO:0000256" key="9">
    <source>
        <dbReference type="SAM" id="MobiDB-lite"/>
    </source>
</evidence>
<feature type="non-terminal residue" evidence="11">
    <location>
        <position position="1"/>
    </location>
</feature>
<comment type="cofactor">
    <cofactor evidence="8">
        <name>Zn(2+)</name>
        <dbReference type="ChEBI" id="CHEBI:29105"/>
    </cofactor>
    <text evidence="8">Binds 1 zinc ion per subunit.</text>
</comment>
<dbReference type="GO" id="GO:0046872">
    <property type="term" value="F:metal ion binding"/>
    <property type="evidence" value="ECO:0007669"/>
    <property type="project" value="UniProtKB-KW"/>
</dbReference>
<sequence length="977" mass="106916">LGFNHEQERFDRDDHVTIHMDRVQPDKQHNFEKLSAQEWFDMSSPYDGQSVMHYSAYSFQTADASAANLPTITNLAGEPVQWPRVQRLSSTDVLQLAKMYDGFCGQPGGEFIKVRTCTDGAQYLENRACDGINDCADGSDEEAAFCASLCEPDIFHVSENGCNDSQDWTGAYPKMAEGPYPKSLTISLDGGDASNGFEAGTFIRMDQADWCFDTPDMPSYKRVGLERYIWPMPGGAWYMGSTNCASSLNYYYFPSQNGNVANFWDLEVPLFNRWNGEWVTSDNQRFKKGAEGWQNGDFILSQGADGSWSISDSSSSISLGNNACVTGDHADGIKVSELASSSSSCAGTTTTTTTLAPTTSFTTTDATTSTTTTTTTPSITTTTTSAEQCEENCQPGCDMKGSKYLIKKKIFINLKFYTIHTKVSLVLERRTVHVMQIIFAKSAMLASSTTQPLWPAYVKFIQLYTSEINIYHSNSNSMMLRSALAFLLTQTHGQSNCPDQDLQAKCEGICGQNYFECTGLCNGDHNCELLCLNDLPICALDCPCAVNCPNGCDGCPNEVCSCYQPQLDSPFYKTCMSEASTMFNGCVMGCPLNTTCHENCFSDFQDEAERCPCADLCPDGCPCDNGFKCQDFVMIMGDSGLNRVSTMVASDGELADNRFYETPAGNANYGYLQYAGYEMLKGNLYIFGGIVAPTQISILVDCEIKPLTATLQYGFQSQTGAISTLPGIKNEVFLCFYASPYTKCEEFDGESSEQNPAVATNSHRYGALAVYGTGLLAVGSVTTSVANKVELLNIGGGWQAVADHPRSIRQPGIVAVDEGVLTLGGYQADTSPNAPINEVYLFKDLEWKMVGRLTHASQYNSVIRNGQNIINVPGLGSRVVESLSWDGYALGLSSDILELPFEVYYPILFNAAPDSCVDSCENYCFVYESELKPSEEPKETYMTVLGDNGLTRVSTMMTFAGIIVDYPKYDIPDGTDS</sequence>
<organism evidence="11">
    <name type="scientific">Oikopleura dioica</name>
    <name type="common">Tunicate</name>
    <dbReference type="NCBI Taxonomy" id="34765"/>
    <lineage>
        <taxon>Eukaryota</taxon>
        <taxon>Metazoa</taxon>
        <taxon>Chordata</taxon>
        <taxon>Tunicata</taxon>
        <taxon>Appendicularia</taxon>
        <taxon>Copelata</taxon>
        <taxon>Oikopleuridae</taxon>
        <taxon>Oikopleura</taxon>
    </lineage>
</organism>
<dbReference type="InterPro" id="IPR036055">
    <property type="entry name" value="LDL_receptor-like_sf"/>
</dbReference>
<dbReference type="SMART" id="SM00192">
    <property type="entry name" value="LDLa"/>
    <property type="match status" value="1"/>
</dbReference>
<dbReference type="Gene3D" id="2.120.10.80">
    <property type="entry name" value="Kelch-type beta propeller"/>
    <property type="match status" value="1"/>
</dbReference>
<gene>
    <name evidence="11" type="ORF">GSOID_T00022670001</name>
</gene>
<proteinExistence type="predicted"/>
<reference evidence="11" key="1">
    <citation type="journal article" date="2010" name="Science">
        <title>Plasticity of animal genome architecture unmasked by rapid evolution of a pelagic tunicate.</title>
        <authorList>
            <person name="Denoeud F."/>
            <person name="Henriet S."/>
            <person name="Mungpakdee S."/>
            <person name="Aury J.M."/>
            <person name="Da Silva C."/>
            <person name="Brinkmann H."/>
            <person name="Mikhaleva J."/>
            <person name="Olsen L.C."/>
            <person name="Jubin C."/>
            <person name="Canestro C."/>
            <person name="Bouquet J.M."/>
            <person name="Danks G."/>
            <person name="Poulain J."/>
            <person name="Campsteijn C."/>
            <person name="Adamski M."/>
            <person name="Cross I."/>
            <person name="Yadetie F."/>
            <person name="Muffato M."/>
            <person name="Louis A."/>
            <person name="Butcher S."/>
            <person name="Tsagkogeorga G."/>
            <person name="Konrad A."/>
            <person name="Singh S."/>
            <person name="Jensen M.F."/>
            <person name="Cong E.H."/>
            <person name="Eikeseth-Otteraa H."/>
            <person name="Noel B."/>
            <person name="Anthouard V."/>
            <person name="Porcel B.M."/>
            <person name="Kachouri-Lafond R."/>
            <person name="Nishino A."/>
            <person name="Ugolini M."/>
            <person name="Chourrout P."/>
            <person name="Nishida H."/>
            <person name="Aasland R."/>
            <person name="Huzurbazar S."/>
            <person name="Westhof E."/>
            <person name="Delsuc F."/>
            <person name="Lehrach H."/>
            <person name="Reinhardt R."/>
            <person name="Weissenbach J."/>
            <person name="Roy S.W."/>
            <person name="Artiguenave F."/>
            <person name="Postlethwait J.H."/>
            <person name="Manak J.R."/>
            <person name="Thompson E.M."/>
            <person name="Jaillon O."/>
            <person name="Du Pasquier L."/>
            <person name="Boudinot P."/>
            <person name="Liberles D.A."/>
            <person name="Volff J.N."/>
            <person name="Philippe H."/>
            <person name="Lenhard B."/>
            <person name="Roest Crollius H."/>
            <person name="Wincker P."/>
            <person name="Chourrout D."/>
        </authorList>
    </citation>
    <scope>NUCLEOTIDE SEQUENCE [LARGE SCALE GENOMIC DNA]</scope>
</reference>
<evidence type="ECO:0000256" key="6">
    <source>
        <dbReference type="ARBA" id="ARBA00023157"/>
    </source>
</evidence>
<dbReference type="Pfam" id="PF01400">
    <property type="entry name" value="Astacin"/>
    <property type="match status" value="1"/>
</dbReference>
<dbReference type="CDD" id="cd00112">
    <property type="entry name" value="LDLa"/>
    <property type="match status" value="1"/>
</dbReference>
<evidence type="ECO:0000256" key="3">
    <source>
        <dbReference type="ARBA" id="ARBA00022801"/>
    </source>
</evidence>
<dbReference type="InterPro" id="IPR024079">
    <property type="entry name" value="MetalloPept_cat_dom_sf"/>
</dbReference>
<accession>E4YYX2</accession>
<dbReference type="SUPFAM" id="SSF50965">
    <property type="entry name" value="Galactose oxidase, central domain"/>
    <property type="match status" value="1"/>
</dbReference>
<protein>
    <recommendedName>
        <fullName evidence="8">Metalloendopeptidase</fullName>
        <ecNumber evidence="8">3.4.24.-</ecNumber>
    </recommendedName>
</protein>
<evidence type="ECO:0000256" key="4">
    <source>
        <dbReference type="ARBA" id="ARBA00022833"/>
    </source>
</evidence>
<dbReference type="InterPro" id="IPR002172">
    <property type="entry name" value="LDrepeatLR_classA_rpt"/>
</dbReference>
<name>E4YYX2_OIKDI</name>